<evidence type="ECO:0000256" key="4">
    <source>
        <dbReference type="ARBA" id="ARBA00022481"/>
    </source>
</evidence>
<evidence type="ECO:0000256" key="1">
    <source>
        <dbReference type="ARBA" id="ARBA00004377"/>
    </source>
</evidence>
<dbReference type="InterPro" id="IPR045584">
    <property type="entry name" value="Pilin-like"/>
</dbReference>
<evidence type="ECO:0000313" key="14">
    <source>
        <dbReference type="Proteomes" id="UP000035481"/>
    </source>
</evidence>
<evidence type="ECO:0000256" key="11">
    <source>
        <dbReference type="SAM" id="Phobius"/>
    </source>
</evidence>
<dbReference type="Gene3D" id="3.55.40.10">
    <property type="entry name" value="minor pseudopilin epsh domain"/>
    <property type="match status" value="1"/>
</dbReference>
<evidence type="ECO:0000256" key="10">
    <source>
        <dbReference type="ARBA" id="ARBA00030775"/>
    </source>
</evidence>
<dbReference type="Pfam" id="PF12019">
    <property type="entry name" value="GspH"/>
    <property type="match status" value="1"/>
</dbReference>
<evidence type="ECO:0000256" key="8">
    <source>
        <dbReference type="ARBA" id="ARBA00023136"/>
    </source>
</evidence>
<evidence type="ECO:0000256" key="5">
    <source>
        <dbReference type="ARBA" id="ARBA00022519"/>
    </source>
</evidence>
<dbReference type="InterPro" id="IPR022346">
    <property type="entry name" value="T2SS_GspH"/>
</dbReference>
<keyword evidence="6 11" id="KW-0812">Transmembrane</keyword>
<comment type="subcellular location">
    <subcellularLocation>
        <location evidence="1">Cell inner membrane</location>
        <topology evidence="1">Single-pass membrane protein</topology>
    </subcellularLocation>
</comment>
<evidence type="ECO:0000259" key="12">
    <source>
        <dbReference type="Pfam" id="PF12019"/>
    </source>
</evidence>
<dbReference type="AlphaFoldDB" id="A0A0G9H842"/>
<dbReference type="NCBIfam" id="TIGR02532">
    <property type="entry name" value="IV_pilin_GFxxxE"/>
    <property type="match status" value="1"/>
</dbReference>
<dbReference type="Pfam" id="PF07963">
    <property type="entry name" value="N_methyl"/>
    <property type="match status" value="1"/>
</dbReference>
<dbReference type="GO" id="GO:0005886">
    <property type="term" value="C:plasma membrane"/>
    <property type="evidence" value="ECO:0007669"/>
    <property type="project" value="UniProtKB-SubCell"/>
</dbReference>
<keyword evidence="8 11" id="KW-0472">Membrane</keyword>
<accession>A0A0G9H842</accession>
<keyword evidence="4" id="KW-0488">Methylation</keyword>
<reference evidence="13 14" key="1">
    <citation type="journal article" date="2015" name="Antonie Van Leeuwenhoek">
        <title>A phylogenomic and molecular marker based taxonomic framework for the order Xanthomonadales: proposal to transfer the families Algiphilaceae and Solimonadaceae to the order Nevskiales ord. nov. and to create a new family within the order Xanthomonadales, the family Rhodanobacteraceae fam. nov., containing the genus Rhodanobacter and its closest relatives.</title>
        <authorList>
            <person name="Naushad S."/>
            <person name="Adeolu M."/>
            <person name="Wong S."/>
            <person name="Sohail M."/>
            <person name="Schellhorn H.E."/>
            <person name="Gupta R.S."/>
        </authorList>
    </citation>
    <scope>NUCLEOTIDE SEQUENCE [LARGE SCALE GENOMIC DNA]</scope>
    <source>
        <strain evidence="13 14">DSM 16301</strain>
    </source>
</reference>
<dbReference type="GO" id="GO:0015628">
    <property type="term" value="P:protein secretion by the type II secretion system"/>
    <property type="evidence" value="ECO:0007669"/>
    <property type="project" value="InterPro"/>
</dbReference>
<proteinExistence type="inferred from homology"/>
<dbReference type="InterPro" id="IPR012902">
    <property type="entry name" value="N_methyl_site"/>
</dbReference>
<evidence type="ECO:0000256" key="9">
    <source>
        <dbReference type="ARBA" id="ARBA00025772"/>
    </source>
</evidence>
<keyword evidence="7 11" id="KW-1133">Transmembrane helix</keyword>
<dbReference type="Proteomes" id="UP000035481">
    <property type="component" value="Unassembled WGS sequence"/>
</dbReference>
<evidence type="ECO:0000256" key="7">
    <source>
        <dbReference type="ARBA" id="ARBA00022989"/>
    </source>
</evidence>
<keyword evidence="5" id="KW-0997">Cell inner membrane</keyword>
<evidence type="ECO:0000256" key="3">
    <source>
        <dbReference type="ARBA" id="ARBA00022475"/>
    </source>
</evidence>
<comment type="similarity">
    <text evidence="9">Belongs to the GSP H family.</text>
</comment>
<name>A0A0G9H842_9GAMM</name>
<dbReference type="STRING" id="1440762.Y882_00860"/>
<dbReference type="PATRIC" id="fig|1440762.4.peg.924"/>
<organism evidence="13 14">
    <name type="scientific">Dyella japonica DSM 16301</name>
    <dbReference type="NCBI Taxonomy" id="1440762"/>
    <lineage>
        <taxon>Bacteria</taxon>
        <taxon>Pseudomonadati</taxon>
        <taxon>Pseudomonadota</taxon>
        <taxon>Gammaproteobacteria</taxon>
        <taxon>Lysobacterales</taxon>
        <taxon>Rhodanobacteraceae</taxon>
        <taxon>Dyella</taxon>
    </lineage>
</organism>
<evidence type="ECO:0000256" key="2">
    <source>
        <dbReference type="ARBA" id="ARBA00021549"/>
    </source>
</evidence>
<evidence type="ECO:0000313" key="13">
    <source>
        <dbReference type="EMBL" id="KLD65980.1"/>
    </source>
</evidence>
<dbReference type="SUPFAM" id="SSF54523">
    <property type="entry name" value="Pili subunits"/>
    <property type="match status" value="1"/>
</dbReference>
<sequence>MDFGKLAKRRPVPRGKQASVQREQGFTMVELVITMVVAAILFAVAIPNFSNLINSNRLTTGANALIGALNTARMEAIKRNGSVQFCSNLASTNTTDTLGSACATNAGAVFVLTGTTTTSTLLAAPAALSIPSIQVRSVAAIRFNGTGVGYAPGSTTPFGSGTGNTVVELCSTALKTNNDIQVTMATGSIITSLPPTTVASCP</sequence>
<feature type="transmembrane region" description="Helical" evidence="11">
    <location>
        <begin position="26"/>
        <end position="46"/>
    </location>
</feature>
<comment type="caution">
    <text evidence="13">The sequence shown here is derived from an EMBL/GenBank/DDBJ whole genome shotgun (WGS) entry which is preliminary data.</text>
</comment>
<dbReference type="GO" id="GO:0015627">
    <property type="term" value="C:type II protein secretion system complex"/>
    <property type="evidence" value="ECO:0007669"/>
    <property type="project" value="InterPro"/>
</dbReference>
<evidence type="ECO:0000256" key="6">
    <source>
        <dbReference type="ARBA" id="ARBA00022692"/>
    </source>
</evidence>
<feature type="domain" description="General secretion pathway GspH" evidence="12">
    <location>
        <begin position="62"/>
        <end position="170"/>
    </location>
</feature>
<gene>
    <name evidence="13" type="ORF">Y882_00860</name>
</gene>
<protein>
    <recommendedName>
        <fullName evidence="2">Type II secretion system protein H</fullName>
    </recommendedName>
    <alternativeName>
        <fullName evidence="10">General secretion pathway protein H</fullName>
    </alternativeName>
</protein>
<keyword evidence="3" id="KW-1003">Cell membrane</keyword>
<dbReference type="EMBL" id="JPLA01000002">
    <property type="protein sequence ID" value="KLD65980.1"/>
    <property type="molecule type" value="Genomic_DNA"/>
</dbReference>